<evidence type="ECO:0000313" key="1">
    <source>
        <dbReference type="EMBL" id="GAA0494551.1"/>
    </source>
</evidence>
<keyword evidence="2" id="KW-1185">Reference proteome</keyword>
<dbReference type="Proteomes" id="UP001501706">
    <property type="component" value="Unassembled WGS sequence"/>
</dbReference>
<reference evidence="2" key="1">
    <citation type="journal article" date="2019" name="Int. J. Syst. Evol. Microbiol.">
        <title>The Global Catalogue of Microorganisms (GCM) 10K type strain sequencing project: providing services to taxonomists for standard genome sequencing and annotation.</title>
        <authorList>
            <consortium name="The Broad Institute Genomics Platform"/>
            <consortium name="The Broad Institute Genome Sequencing Center for Infectious Disease"/>
            <person name="Wu L."/>
            <person name="Ma J."/>
        </authorList>
    </citation>
    <scope>NUCLEOTIDE SEQUENCE [LARGE SCALE GENOMIC DNA]</scope>
    <source>
        <strain evidence="2">JCM 14330</strain>
    </source>
</reference>
<dbReference type="GO" id="GO:0016829">
    <property type="term" value="F:lyase activity"/>
    <property type="evidence" value="ECO:0007669"/>
    <property type="project" value="UniProtKB-KW"/>
</dbReference>
<dbReference type="Gene3D" id="3.20.20.60">
    <property type="entry name" value="Phosphoenolpyruvate-binding domains"/>
    <property type="match status" value="1"/>
</dbReference>
<dbReference type="Pfam" id="PF13714">
    <property type="entry name" value="PEP_mutase"/>
    <property type="match status" value="1"/>
</dbReference>
<keyword evidence="1" id="KW-0456">Lyase</keyword>
<organism evidence="1 2">
    <name type="scientific">Pigmentiphaga daeguensis</name>
    <dbReference type="NCBI Taxonomy" id="414049"/>
    <lineage>
        <taxon>Bacteria</taxon>
        <taxon>Pseudomonadati</taxon>
        <taxon>Pseudomonadota</taxon>
        <taxon>Betaproteobacteria</taxon>
        <taxon>Burkholderiales</taxon>
        <taxon>Alcaligenaceae</taxon>
        <taxon>Pigmentiphaga</taxon>
    </lineage>
</organism>
<evidence type="ECO:0000313" key="2">
    <source>
        <dbReference type="Proteomes" id="UP001501706"/>
    </source>
</evidence>
<dbReference type="InterPro" id="IPR015813">
    <property type="entry name" value="Pyrv/PenolPyrv_kinase-like_dom"/>
</dbReference>
<dbReference type="InterPro" id="IPR039556">
    <property type="entry name" value="ICL/PEPM"/>
</dbReference>
<comment type="caution">
    <text evidence="1">The sequence shown here is derived from an EMBL/GenBank/DDBJ whole genome shotgun (WGS) entry which is preliminary data.</text>
</comment>
<protein>
    <submittedName>
        <fullName evidence="1">Isocitrate lyase/PEP mutase family protein</fullName>
    </submittedName>
</protein>
<gene>
    <name evidence="1" type="ORF">GCM10009097_08170</name>
</gene>
<dbReference type="InterPro" id="IPR040442">
    <property type="entry name" value="Pyrv_kinase-like_dom_sf"/>
</dbReference>
<accession>A0ABP3L6Y1</accession>
<dbReference type="EMBL" id="BAAAEN010000002">
    <property type="protein sequence ID" value="GAA0494551.1"/>
    <property type="molecule type" value="Genomic_DNA"/>
</dbReference>
<name>A0ABP3L6Y1_9BURK</name>
<dbReference type="PANTHER" id="PTHR42905:SF5">
    <property type="entry name" value="CARBOXYVINYL-CARBOXYPHOSPHONATE PHOSPHORYLMUTASE, CHLOROPLASTIC"/>
    <property type="match status" value="1"/>
</dbReference>
<dbReference type="PANTHER" id="PTHR42905">
    <property type="entry name" value="PHOSPHOENOLPYRUVATE CARBOXYLASE"/>
    <property type="match status" value="1"/>
</dbReference>
<dbReference type="CDD" id="cd00377">
    <property type="entry name" value="ICL_PEPM"/>
    <property type="match status" value="1"/>
</dbReference>
<dbReference type="SUPFAM" id="SSF51621">
    <property type="entry name" value="Phosphoenolpyruvate/pyruvate domain"/>
    <property type="match status" value="1"/>
</dbReference>
<sequence length="298" mass="32708">MVPFSSLSGGRMANPILRQKLSSGEFIVIPGVQDMIATIMTTKVGFDIVYGSGYWLTASNLGLPDAGIATYTQMVDRMRTITRTTSAALIADADTGYGGLLNVHHTVRGYEEAGVTAIQLEDQEFPKKCGHTPNKRCVPIEDMVDKIKVACDARQDKENFLIIARTDARASLGVDDAMRRMEAYAKAGADILFFEAPQSEEEMRRVCEAFDLPMIANMADGGKTPILPAHVLKEIGFSLAIFPAMTSLVAAAAMEKALRHLKETGTSLSPDIPMADFREFCELIGFGEVWDFEKRWAR</sequence>
<proteinExistence type="predicted"/>